<dbReference type="InterPro" id="IPR006094">
    <property type="entry name" value="Oxid_FAD_bind_N"/>
</dbReference>
<dbReference type="Gene3D" id="3.40.462.20">
    <property type="match status" value="1"/>
</dbReference>
<evidence type="ECO:0000259" key="6">
    <source>
        <dbReference type="PROSITE" id="PS51387"/>
    </source>
</evidence>
<sequence>MRSLLNLLLAGPAFLAVGRTHAAETTGIEKTGPLAACRQLKELFPSQVFLPGIIWSETCLATPSCVLLPHFSQDVSSAIQIISRTHSPFAILCGGHMPIPGAASTNSGVLISLHKLNTLSLVDEGKTIQIGTGNRWSDVYNYTAQFNLAVNGGRYGQVGVGGLLLGGGIGYFGSQTGWAADSVVQYEIVLANGTVALINAGSAPDLFWALKGGGNYFGIVTRFDMATIRVPAGVYSGVTIWEGTPSAVEAWFDVLGSYLAPGWGGVGDPLSALSPTVAMTPHNGTYEVLVLKWYGAPDPAPRAFEKFSTSSIPGPTLQDRGGVTPWNYLSQALDSPAYASRDRRQLFFAVSFKADARAVSIANRTVFKRAGEELKNVRGSTITLAYQPISKAWLGASKGAGGSALGLEPEDGPFIAGLISTTWEDASDDELVLTFNREVVASINEQNSALGLDHPFVYMNDAGPGQDPFASYGEKSLKRLRRIQRGVDEDGVLRAQLAHAFDLFLGGFGGRGA</sequence>
<organism evidence="7 8">
    <name type="scientific">Aspergillus pseudoustus</name>
    <dbReference type="NCBI Taxonomy" id="1810923"/>
    <lineage>
        <taxon>Eukaryota</taxon>
        <taxon>Fungi</taxon>
        <taxon>Dikarya</taxon>
        <taxon>Ascomycota</taxon>
        <taxon>Pezizomycotina</taxon>
        <taxon>Eurotiomycetes</taxon>
        <taxon>Eurotiomycetidae</taxon>
        <taxon>Eurotiales</taxon>
        <taxon>Aspergillaceae</taxon>
        <taxon>Aspergillus</taxon>
        <taxon>Aspergillus subgen. Nidulantes</taxon>
    </lineage>
</organism>
<evidence type="ECO:0000256" key="2">
    <source>
        <dbReference type="ARBA" id="ARBA00022630"/>
    </source>
</evidence>
<keyword evidence="8" id="KW-1185">Reference proteome</keyword>
<keyword evidence="3" id="KW-0274">FAD</keyword>
<evidence type="ECO:0000256" key="3">
    <source>
        <dbReference type="ARBA" id="ARBA00022827"/>
    </source>
</evidence>
<dbReference type="InterPro" id="IPR016167">
    <property type="entry name" value="FAD-bd_PCMH_sub1"/>
</dbReference>
<dbReference type="Pfam" id="PF01565">
    <property type="entry name" value="FAD_binding_4"/>
    <property type="match status" value="1"/>
</dbReference>
<dbReference type="Proteomes" id="UP001610446">
    <property type="component" value="Unassembled WGS sequence"/>
</dbReference>
<dbReference type="PANTHER" id="PTHR42973">
    <property type="entry name" value="BINDING OXIDOREDUCTASE, PUTATIVE (AFU_ORTHOLOGUE AFUA_1G17690)-RELATED"/>
    <property type="match status" value="1"/>
</dbReference>
<dbReference type="InterPro" id="IPR036318">
    <property type="entry name" value="FAD-bd_PCMH-like_sf"/>
</dbReference>
<keyword evidence="5" id="KW-0732">Signal</keyword>
<evidence type="ECO:0000313" key="7">
    <source>
        <dbReference type="EMBL" id="KAL2833627.1"/>
    </source>
</evidence>
<keyword evidence="4" id="KW-0560">Oxidoreductase</keyword>
<evidence type="ECO:0000256" key="4">
    <source>
        <dbReference type="ARBA" id="ARBA00023002"/>
    </source>
</evidence>
<dbReference type="EMBL" id="JBFXLU010000237">
    <property type="protein sequence ID" value="KAL2833627.1"/>
    <property type="molecule type" value="Genomic_DNA"/>
</dbReference>
<dbReference type="InterPro" id="IPR016169">
    <property type="entry name" value="FAD-bd_PCMH_sub2"/>
</dbReference>
<feature type="domain" description="FAD-binding PCMH-type" evidence="6">
    <location>
        <begin position="59"/>
        <end position="230"/>
    </location>
</feature>
<reference evidence="7 8" key="1">
    <citation type="submission" date="2024-07" db="EMBL/GenBank/DDBJ databases">
        <title>Section-level genome sequencing and comparative genomics of Aspergillus sections Usti and Cavernicolus.</title>
        <authorList>
            <consortium name="Lawrence Berkeley National Laboratory"/>
            <person name="Nybo J.L."/>
            <person name="Vesth T.C."/>
            <person name="Theobald S."/>
            <person name="Frisvad J.C."/>
            <person name="Larsen T.O."/>
            <person name="Kjaerboelling I."/>
            <person name="Rothschild-Mancinelli K."/>
            <person name="Lyhne E.K."/>
            <person name="Kogle M.E."/>
            <person name="Barry K."/>
            <person name="Clum A."/>
            <person name="Na H."/>
            <person name="Ledsgaard L."/>
            <person name="Lin J."/>
            <person name="Lipzen A."/>
            <person name="Kuo A."/>
            <person name="Riley R."/>
            <person name="Mondo S."/>
            <person name="Labutti K."/>
            <person name="Haridas S."/>
            <person name="Pangalinan J."/>
            <person name="Salamov A.A."/>
            <person name="Simmons B.A."/>
            <person name="Magnuson J.K."/>
            <person name="Chen J."/>
            <person name="Drula E."/>
            <person name="Henrissat B."/>
            <person name="Wiebenga A."/>
            <person name="Lubbers R.J."/>
            <person name="Gomes A.C."/>
            <person name="Makela M.R."/>
            <person name="Stajich J."/>
            <person name="Grigoriev I.V."/>
            <person name="Mortensen U.H."/>
            <person name="De Vries R.P."/>
            <person name="Baker S.E."/>
            <person name="Andersen M.R."/>
        </authorList>
    </citation>
    <scope>NUCLEOTIDE SEQUENCE [LARGE SCALE GENOMIC DNA]</scope>
    <source>
        <strain evidence="7 8">CBS 123904</strain>
    </source>
</reference>
<feature type="chain" id="PRO_5047483636" description="FAD-binding PCMH-type domain-containing protein" evidence="5">
    <location>
        <begin position="23"/>
        <end position="513"/>
    </location>
</feature>
<evidence type="ECO:0000256" key="5">
    <source>
        <dbReference type="SAM" id="SignalP"/>
    </source>
</evidence>
<dbReference type="Gene3D" id="3.30.465.10">
    <property type="match status" value="1"/>
</dbReference>
<dbReference type="InterPro" id="IPR050416">
    <property type="entry name" value="FAD-linked_Oxidoreductase"/>
</dbReference>
<comment type="caution">
    <text evidence="7">The sequence shown here is derived from an EMBL/GenBank/DDBJ whole genome shotgun (WGS) entry which is preliminary data.</text>
</comment>
<dbReference type="InterPro" id="IPR016166">
    <property type="entry name" value="FAD-bd_PCMH"/>
</dbReference>
<evidence type="ECO:0000313" key="8">
    <source>
        <dbReference type="Proteomes" id="UP001610446"/>
    </source>
</evidence>
<protein>
    <recommendedName>
        <fullName evidence="6">FAD-binding PCMH-type domain-containing protein</fullName>
    </recommendedName>
</protein>
<dbReference type="Gene3D" id="3.30.43.10">
    <property type="entry name" value="Uridine Diphospho-n-acetylenolpyruvylglucosamine Reductase, domain 2"/>
    <property type="match status" value="1"/>
</dbReference>
<feature type="signal peptide" evidence="5">
    <location>
        <begin position="1"/>
        <end position="22"/>
    </location>
</feature>
<accession>A0ABR4J1A1</accession>
<proteinExistence type="inferred from homology"/>
<dbReference type="PROSITE" id="PS51387">
    <property type="entry name" value="FAD_PCMH"/>
    <property type="match status" value="1"/>
</dbReference>
<dbReference type="SUPFAM" id="SSF56176">
    <property type="entry name" value="FAD-binding/transporter-associated domain-like"/>
    <property type="match status" value="1"/>
</dbReference>
<name>A0ABR4J1A1_9EURO</name>
<gene>
    <name evidence="7" type="ORF">BJY01DRAFT_253384</name>
</gene>
<dbReference type="PANTHER" id="PTHR42973:SF53">
    <property type="entry name" value="FAD-BINDING PCMH-TYPE DOMAIN-CONTAINING PROTEIN-RELATED"/>
    <property type="match status" value="1"/>
</dbReference>
<evidence type="ECO:0000256" key="1">
    <source>
        <dbReference type="ARBA" id="ARBA00005466"/>
    </source>
</evidence>
<keyword evidence="2" id="KW-0285">Flavoprotein</keyword>
<comment type="similarity">
    <text evidence="1">Belongs to the oxygen-dependent FAD-linked oxidoreductase family.</text>
</comment>